<keyword evidence="2" id="KW-1185">Reference proteome</keyword>
<evidence type="ECO:0000313" key="2">
    <source>
        <dbReference type="Proteomes" id="UP000199662"/>
    </source>
</evidence>
<name>A0A1H7D214_9FIRM</name>
<gene>
    <name evidence="1" type="ORF">SAMN05660742_12913</name>
</gene>
<accession>A0A1H7D214</accession>
<dbReference type="Gene3D" id="2.30.130.30">
    <property type="entry name" value="Hypothetical protein"/>
    <property type="match status" value="1"/>
</dbReference>
<reference evidence="1 2" key="1">
    <citation type="submission" date="2016-10" db="EMBL/GenBank/DDBJ databases">
        <authorList>
            <person name="de Groot N.N."/>
        </authorList>
    </citation>
    <scope>NUCLEOTIDE SEQUENCE [LARGE SCALE GENOMIC DNA]</scope>
    <source>
        <strain evidence="1 2">DSM 2179</strain>
    </source>
</reference>
<dbReference type="AlphaFoldDB" id="A0A1H7D214"/>
<dbReference type="SUPFAM" id="SSF88697">
    <property type="entry name" value="PUA domain-like"/>
    <property type="match status" value="1"/>
</dbReference>
<protein>
    <submittedName>
        <fullName evidence="1">Predicted transcriptional regulator, contains an HTH and PUA-like domains</fullName>
    </submittedName>
</protein>
<sequence length="128" mass="15234">MDVLLSIKPKYVEQILSGRKKYEFRKKIFLKPVERVYVYSSSPVKRIVGFFLYAKSIKDTPNNVWEQTKKFAGISKDDYFHYFIDKKIAYALIIERFYEFEIPLDPKQLFDDFSAPQSYKYICGDAVK</sequence>
<organism evidence="1 2">
    <name type="scientific">Propionispira arboris</name>
    <dbReference type="NCBI Taxonomy" id="84035"/>
    <lineage>
        <taxon>Bacteria</taxon>
        <taxon>Bacillati</taxon>
        <taxon>Bacillota</taxon>
        <taxon>Negativicutes</taxon>
        <taxon>Selenomonadales</taxon>
        <taxon>Selenomonadaceae</taxon>
        <taxon>Propionispira</taxon>
    </lineage>
</organism>
<evidence type="ECO:0000313" key="1">
    <source>
        <dbReference type="EMBL" id="SEJ95963.1"/>
    </source>
</evidence>
<dbReference type="RefSeq" id="WP_091835746.1">
    <property type="nucleotide sequence ID" value="NZ_FNZK01000029.1"/>
</dbReference>
<dbReference type="InterPro" id="IPR015947">
    <property type="entry name" value="PUA-like_sf"/>
</dbReference>
<dbReference type="STRING" id="84035.SAMN05660742_12913"/>
<dbReference type="Proteomes" id="UP000199662">
    <property type="component" value="Unassembled WGS sequence"/>
</dbReference>
<dbReference type="EMBL" id="FNZK01000029">
    <property type="protein sequence ID" value="SEJ95963.1"/>
    <property type="molecule type" value="Genomic_DNA"/>
</dbReference>
<proteinExistence type="predicted"/>